<sequence length="186" mass="21479">MEIQLNKTPESPEERKKLIGDIIKEEEELFAQSIGYIQRLMIERLINCGYKLSDMEINKGYEVIVSDKEKFVTSVDILLILEGKVVFAIKCTPASIDSWERFMIAFCRVVEPYQIPFAMVTDGKEGRVIDVLTGEVKETMDIPSKQEFLKVLPDIKFIPYSEERLPKERRILYAFDAIKCCPTCNI</sequence>
<dbReference type="InterPro" id="IPR029464">
    <property type="entry name" value="HSDR_N"/>
</dbReference>
<evidence type="ECO:0000313" key="3">
    <source>
        <dbReference type="Proteomes" id="UP001144297"/>
    </source>
</evidence>
<gene>
    <name evidence="2" type="ORF">TISLANDTSLP1_18800</name>
</gene>
<evidence type="ECO:0000313" key="2">
    <source>
        <dbReference type="EMBL" id="GLI54187.1"/>
    </source>
</evidence>
<reference evidence="2" key="1">
    <citation type="submission" date="2022-12" db="EMBL/GenBank/DDBJ databases">
        <title>Reference genome sequencing for broad-spectrum identification of bacterial and archaeal isolates by mass spectrometry.</title>
        <authorList>
            <person name="Sekiguchi Y."/>
            <person name="Tourlousse D.M."/>
        </authorList>
    </citation>
    <scope>NUCLEOTIDE SEQUENCE</scope>
    <source>
        <strain evidence="2">TSL-P1</strain>
    </source>
</reference>
<dbReference type="EMBL" id="BSDX01000001">
    <property type="protein sequence ID" value="GLI54187.1"/>
    <property type="molecule type" value="Genomic_DNA"/>
</dbReference>
<dbReference type="Pfam" id="PF13588">
    <property type="entry name" value="HSDR_N_2"/>
    <property type="match status" value="1"/>
</dbReference>
<comment type="caution">
    <text evidence="2">The sequence shown here is derived from an EMBL/GenBank/DDBJ whole genome shotgun (WGS) entry which is preliminary data.</text>
</comment>
<dbReference type="AlphaFoldDB" id="A0A9W6GHN2"/>
<dbReference type="Proteomes" id="UP001144297">
    <property type="component" value="Unassembled WGS sequence"/>
</dbReference>
<protein>
    <recommendedName>
        <fullName evidence="1">Type I restriction enzyme R protein N-terminal domain-containing protein</fullName>
    </recommendedName>
</protein>
<name>A0A9W6GHN2_9BACT</name>
<proteinExistence type="predicted"/>
<organism evidence="2 3">
    <name type="scientific">Thermodesulfovibrio yellowstonii</name>
    <dbReference type="NCBI Taxonomy" id="28262"/>
    <lineage>
        <taxon>Bacteria</taxon>
        <taxon>Pseudomonadati</taxon>
        <taxon>Nitrospirota</taxon>
        <taxon>Thermodesulfovibrionia</taxon>
        <taxon>Thermodesulfovibrionales</taxon>
        <taxon>Thermodesulfovibrionaceae</taxon>
        <taxon>Thermodesulfovibrio</taxon>
    </lineage>
</organism>
<keyword evidence="3" id="KW-1185">Reference proteome</keyword>
<evidence type="ECO:0000259" key="1">
    <source>
        <dbReference type="Pfam" id="PF13588"/>
    </source>
</evidence>
<accession>A0A9W6GHN2</accession>
<feature type="domain" description="Type I restriction enzyme R protein N-terminal" evidence="1">
    <location>
        <begin position="41"/>
        <end position="143"/>
    </location>
</feature>